<organism evidence="1">
    <name type="scientific">marine sediment metagenome</name>
    <dbReference type="NCBI Taxonomy" id="412755"/>
    <lineage>
        <taxon>unclassified sequences</taxon>
        <taxon>metagenomes</taxon>
        <taxon>ecological metagenomes</taxon>
    </lineage>
</organism>
<sequence>DNYSSVSVYAGYFDQDVWYKYDETDGQFEESAATACDNATGTKYSSSEVCITIDISQDSDEVTAFAAKGNFLNWATVSKLDIQKKILTGGKYDPENNRLVMESRGCIGSRFVKQVAVTDSTSSFYLTLGVRPPEDTEKVGASDNTTRIEIFDVTDTGFNNTACQDAIAELQEDSPNQGQIKKDIEDCMGYSPSDQGLADKMSAFNHSIHNCWYYAKQSGTWPPGEGPVQTAKNDCEKIYEAMHKEDANATPGDITTDDMGYVCYGVYDDPDT</sequence>
<protein>
    <submittedName>
        <fullName evidence="1">Uncharacterized protein</fullName>
    </submittedName>
</protein>
<evidence type="ECO:0000313" key="1">
    <source>
        <dbReference type="EMBL" id="GAG02487.1"/>
    </source>
</evidence>
<feature type="non-terminal residue" evidence="1">
    <location>
        <position position="272"/>
    </location>
</feature>
<comment type="caution">
    <text evidence="1">The sequence shown here is derived from an EMBL/GenBank/DDBJ whole genome shotgun (WGS) entry which is preliminary data.</text>
</comment>
<reference evidence="1" key="1">
    <citation type="journal article" date="2014" name="Front. Microbiol.">
        <title>High frequency of phylogenetically diverse reductive dehalogenase-homologous genes in deep subseafloor sedimentary metagenomes.</title>
        <authorList>
            <person name="Kawai M."/>
            <person name="Futagami T."/>
            <person name="Toyoda A."/>
            <person name="Takaki Y."/>
            <person name="Nishi S."/>
            <person name="Hori S."/>
            <person name="Arai W."/>
            <person name="Tsubouchi T."/>
            <person name="Morono Y."/>
            <person name="Uchiyama I."/>
            <person name="Ito T."/>
            <person name="Fujiyama A."/>
            <person name="Inagaki F."/>
            <person name="Takami H."/>
        </authorList>
    </citation>
    <scope>NUCLEOTIDE SEQUENCE</scope>
    <source>
        <strain evidence="1">Expedition CK06-06</strain>
    </source>
</reference>
<gene>
    <name evidence="1" type="ORF">S01H1_34287</name>
</gene>
<feature type="non-terminal residue" evidence="1">
    <location>
        <position position="1"/>
    </location>
</feature>
<dbReference type="AlphaFoldDB" id="X0UTG5"/>
<proteinExistence type="predicted"/>
<name>X0UTG5_9ZZZZ</name>
<dbReference type="EMBL" id="BARS01021342">
    <property type="protein sequence ID" value="GAG02487.1"/>
    <property type="molecule type" value="Genomic_DNA"/>
</dbReference>
<accession>X0UTG5</accession>